<accession>A0A1U9KN74</accession>
<organism evidence="1 2">
    <name type="scientific">Neoasaia chiangmaiensis</name>
    <dbReference type="NCBI Taxonomy" id="320497"/>
    <lineage>
        <taxon>Bacteria</taxon>
        <taxon>Pseudomonadati</taxon>
        <taxon>Pseudomonadota</taxon>
        <taxon>Alphaproteobacteria</taxon>
        <taxon>Acetobacterales</taxon>
        <taxon>Acetobacteraceae</taxon>
        <taxon>Neoasaia</taxon>
    </lineage>
</organism>
<dbReference type="EMBL" id="CP014691">
    <property type="protein sequence ID" value="AQS87246.1"/>
    <property type="molecule type" value="Genomic_DNA"/>
</dbReference>
<proteinExistence type="predicted"/>
<dbReference type="Gene3D" id="3.40.50.300">
    <property type="entry name" value="P-loop containing nucleotide triphosphate hydrolases"/>
    <property type="match status" value="2"/>
</dbReference>
<keyword evidence="1" id="KW-0418">Kinase</keyword>
<evidence type="ECO:0000313" key="1">
    <source>
        <dbReference type="EMBL" id="AQS87246.1"/>
    </source>
</evidence>
<protein>
    <submittedName>
        <fullName evidence="1">Nucleoside/nucleotide kinase family protein</fullName>
    </submittedName>
</protein>
<name>A0A1U9KN74_9PROT</name>
<dbReference type="OrthoDB" id="1550976at2"/>
<dbReference type="PANTHER" id="PTHR10285">
    <property type="entry name" value="URIDINE KINASE"/>
    <property type="match status" value="1"/>
</dbReference>
<reference evidence="1 2" key="1">
    <citation type="submission" date="2016-03" db="EMBL/GenBank/DDBJ databases">
        <title>Acetic acid bacteria sequencing.</title>
        <authorList>
            <person name="Brandt J."/>
            <person name="Jakob F."/>
            <person name="Vogel R.F."/>
        </authorList>
    </citation>
    <scope>NUCLEOTIDE SEQUENCE [LARGE SCALE GENOMIC DNA]</scope>
    <source>
        <strain evidence="1 2">NBRC 101099</strain>
    </source>
</reference>
<evidence type="ECO:0000313" key="2">
    <source>
        <dbReference type="Proteomes" id="UP000188604"/>
    </source>
</evidence>
<keyword evidence="2" id="KW-1185">Reference proteome</keyword>
<sequence length="213" mass="23769">MTEFNEALARAKALLSREDAERVILGLAGPPGSGKSTLAARLAVEFGDTAIVVPMDGFHLADVELARLDRRQRKGAPDTFDAHGFVALLRRLREETNHIVYAPFFDRRIEEPIAGAIPVLPEHRLVIVEGNYLLCEGAWSPVRHLLDEAWFVQTEAVLRHGWLRDRHISFGRTPADAQAWIAATDDPNARTIEATLPHADWVFDNTPLEVDPQ</sequence>
<dbReference type="AlphaFoldDB" id="A0A1U9KN74"/>
<keyword evidence="1" id="KW-0808">Transferase</keyword>
<dbReference type="SUPFAM" id="SSF52540">
    <property type="entry name" value="P-loop containing nucleoside triphosphate hydrolases"/>
    <property type="match status" value="1"/>
</dbReference>
<dbReference type="NCBIfam" id="NF006743">
    <property type="entry name" value="PRK09270.1-2"/>
    <property type="match status" value="1"/>
</dbReference>
<dbReference type="GO" id="GO:0016301">
    <property type="term" value="F:kinase activity"/>
    <property type="evidence" value="ECO:0007669"/>
    <property type="project" value="UniProtKB-KW"/>
</dbReference>
<dbReference type="Proteomes" id="UP000188604">
    <property type="component" value="Chromosome"/>
</dbReference>
<dbReference type="STRING" id="320497.A0U93_04015"/>
<dbReference type="RefSeq" id="WP_077806219.1">
    <property type="nucleotide sequence ID" value="NZ_BJXS01000008.1"/>
</dbReference>
<gene>
    <name evidence="1" type="ORF">A0U93_04015</name>
</gene>
<dbReference type="KEGG" id="nch:A0U93_04015"/>
<dbReference type="InterPro" id="IPR027417">
    <property type="entry name" value="P-loop_NTPase"/>
</dbReference>